<dbReference type="Gene3D" id="3.40.50.300">
    <property type="entry name" value="P-loop containing nucleotide triphosphate hydrolases"/>
    <property type="match status" value="1"/>
</dbReference>
<evidence type="ECO:0000256" key="14">
    <source>
        <dbReference type="PROSITE-ProRule" id="PRU10141"/>
    </source>
</evidence>
<comment type="catalytic activity">
    <reaction evidence="12">
        <text>L-seryl-[protein] + ATP = O-phospho-L-seryl-[protein] + ADP + H(+)</text>
        <dbReference type="Rhea" id="RHEA:17989"/>
        <dbReference type="Rhea" id="RHEA-COMP:9863"/>
        <dbReference type="Rhea" id="RHEA-COMP:11604"/>
        <dbReference type="ChEBI" id="CHEBI:15378"/>
        <dbReference type="ChEBI" id="CHEBI:29999"/>
        <dbReference type="ChEBI" id="CHEBI:30616"/>
        <dbReference type="ChEBI" id="CHEBI:83421"/>
        <dbReference type="ChEBI" id="CHEBI:456216"/>
        <dbReference type="EC" id="2.7.11.1"/>
    </reaction>
</comment>
<dbReference type="GO" id="GO:0004674">
    <property type="term" value="F:protein serine/threonine kinase activity"/>
    <property type="evidence" value="ECO:0007669"/>
    <property type="project" value="UniProtKB-KW"/>
</dbReference>
<proteinExistence type="predicted"/>
<dbReference type="Gene3D" id="3.30.70.1390">
    <property type="entry name" value="ROC domain from the Parkinson's disease-associated leucine-rich repeat kinase 2"/>
    <property type="match status" value="1"/>
</dbReference>
<dbReference type="SMART" id="SM00369">
    <property type="entry name" value="LRR_TYP"/>
    <property type="match status" value="8"/>
</dbReference>
<keyword evidence="19" id="KW-1185">Reference proteome</keyword>
<keyword evidence="8 18" id="KW-0418">Kinase</keyword>
<keyword evidence="3" id="KW-0723">Serine/threonine-protein kinase</keyword>
<feature type="compositionally biased region" description="Basic residues" evidence="15">
    <location>
        <begin position="880"/>
        <end position="892"/>
    </location>
</feature>
<evidence type="ECO:0000313" key="18">
    <source>
        <dbReference type="EMBL" id="KRY09325.1"/>
    </source>
</evidence>
<feature type="repeat" description="ANK" evidence="13">
    <location>
        <begin position="373"/>
        <end position="405"/>
    </location>
</feature>
<dbReference type="SMART" id="SM00248">
    <property type="entry name" value="ANK"/>
    <property type="match status" value="10"/>
</dbReference>
<feature type="binding site" evidence="14">
    <location>
        <position position="1891"/>
    </location>
    <ligand>
        <name>ATP</name>
        <dbReference type="ChEBI" id="CHEBI:30616"/>
    </ligand>
</feature>
<evidence type="ECO:0000256" key="13">
    <source>
        <dbReference type="PROSITE-ProRule" id="PRU00023"/>
    </source>
</evidence>
<dbReference type="InterPro" id="IPR008271">
    <property type="entry name" value="Ser/Thr_kinase_AS"/>
</dbReference>
<dbReference type="InterPro" id="IPR000719">
    <property type="entry name" value="Prot_kinase_dom"/>
</dbReference>
<comment type="cofactor">
    <cofactor evidence="1">
        <name>Mg(2+)</name>
        <dbReference type="ChEBI" id="CHEBI:18420"/>
    </cofactor>
</comment>
<dbReference type="PANTHER" id="PTHR24198">
    <property type="entry name" value="ANKYRIN REPEAT AND PROTEIN KINASE DOMAIN-CONTAINING PROTEIN"/>
    <property type="match status" value="1"/>
</dbReference>
<dbReference type="PROSITE" id="PS00108">
    <property type="entry name" value="PROTEIN_KINASE_ST"/>
    <property type="match status" value="1"/>
</dbReference>
<reference evidence="18 19" key="1">
    <citation type="submission" date="2015-01" db="EMBL/GenBank/DDBJ databases">
        <title>Evolution of Trichinella species and genotypes.</title>
        <authorList>
            <person name="Korhonen P.K."/>
            <person name="Edoardo P."/>
            <person name="Giuseppe L.R."/>
            <person name="Gasser R.B."/>
        </authorList>
    </citation>
    <scope>NUCLEOTIDE SEQUENCE [LARGE SCALE GENOMIC DNA]</scope>
    <source>
        <strain evidence="18">ISS2496</strain>
    </source>
</reference>
<feature type="domain" description="Roc" evidence="17">
    <location>
        <begin position="1057"/>
        <end position="1276"/>
    </location>
</feature>
<dbReference type="PANTHER" id="PTHR24198:SF169">
    <property type="entry name" value="NON-SPECIFIC SERINE_THREONINE PROTEIN KINASE"/>
    <property type="match status" value="1"/>
</dbReference>
<dbReference type="Pfam" id="PF00069">
    <property type="entry name" value="Pkinase"/>
    <property type="match status" value="1"/>
</dbReference>
<accession>A0A0V0ZAE1</accession>
<evidence type="ECO:0000256" key="1">
    <source>
        <dbReference type="ARBA" id="ARBA00001946"/>
    </source>
</evidence>
<dbReference type="PROSITE" id="PS51450">
    <property type="entry name" value="LRR"/>
    <property type="match status" value="3"/>
</dbReference>
<evidence type="ECO:0000259" key="17">
    <source>
        <dbReference type="PROSITE" id="PS51424"/>
    </source>
</evidence>
<organism evidence="18 19">
    <name type="scientific">Trichinella patagoniensis</name>
    <dbReference type="NCBI Taxonomy" id="990121"/>
    <lineage>
        <taxon>Eukaryota</taxon>
        <taxon>Metazoa</taxon>
        <taxon>Ecdysozoa</taxon>
        <taxon>Nematoda</taxon>
        <taxon>Enoplea</taxon>
        <taxon>Dorylaimia</taxon>
        <taxon>Trichinellida</taxon>
        <taxon>Trichinellidae</taxon>
        <taxon>Trichinella</taxon>
    </lineage>
</organism>
<dbReference type="InterPro" id="IPR032675">
    <property type="entry name" value="LRR_dom_sf"/>
</dbReference>
<evidence type="ECO:0000259" key="16">
    <source>
        <dbReference type="PROSITE" id="PS50011"/>
    </source>
</evidence>
<dbReference type="SUPFAM" id="SSF56112">
    <property type="entry name" value="Protein kinase-like (PK-like)"/>
    <property type="match status" value="1"/>
</dbReference>
<feature type="region of interest" description="Disordered" evidence="15">
    <location>
        <begin position="858"/>
        <end position="903"/>
    </location>
</feature>
<dbReference type="EMBL" id="JYDQ01000279">
    <property type="protein sequence ID" value="KRY09325.1"/>
    <property type="molecule type" value="Genomic_DNA"/>
</dbReference>
<keyword evidence="10 13" id="KW-0040">ANK repeat</keyword>
<evidence type="ECO:0000256" key="10">
    <source>
        <dbReference type="ARBA" id="ARBA00023043"/>
    </source>
</evidence>
<dbReference type="PROSITE" id="PS50088">
    <property type="entry name" value="ANK_REPEAT"/>
    <property type="match status" value="4"/>
</dbReference>
<keyword evidence="5" id="KW-0808">Transferase</keyword>
<dbReference type="InterPro" id="IPR036770">
    <property type="entry name" value="Ankyrin_rpt-contain_sf"/>
</dbReference>
<keyword evidence="7 14" id="KW-0547">Nucleotide-binding</keyword>
<dbReference type="PRINTS" id="PR00449">
    <property type="entry name" value="RASTRNSFRMNG"/>
</dbReference>
<comment type="caution">
    <text evidence="18">The sequence shown here is derived from an EMBL/GenBank/DDBJ whole genome shotgun (WGS) entry which is preliminary data.</text>
</comment>
<dbReference type="Pfam" id="PF12796">
    <property type="entry name" value="Ank_2"/>
    <property type="match status" value="3"/>
</dbReference>
<dbReference type="Pfam" id="PF23748">
    <property type="entry name" value="Beta-prop_LRRK2"/>
    <property type="match status" value="1"/>
</dbReference>
<dbReference type="SMART" id="SM00364">
    <property type="entry name" value="LRR_BAC"/>
    <property type="match status" value="7"/>
</dbReference>
<evidence type="ECO:0000256" key="8">
    <source>
        <dbReference type="ARBA" id="ARBA00022777"/>
    </source>
</evidence>
<evidence type="ECO:0000256" key="5">
    <source>
        <dbReference type="ARBA" id="ARBA00022679"/>
    </source>
</evidence>
<keyword evidence="9 14" id="KW-0067">ATP-binding</keyword>
<dbReference type="EC" id="2.7.11.1" evidence="2"/>
<gene>
    <name evidence="18" type="primary">lrk-1</name>
    <name evidence="18" type="ORF">T12_9095</name>
</gene>
<dbReference type="GO" id="GO:0009966">
    <property type="term" value="P:regulation of signal transduction"/>
    <property type="evidence" value="ECO:0007669"/>
    <property type="project" value="UniProtKB-ARBA"/>
</dbReference>
<dbReference type="STRING" id="990121.A0A0V0ZAE1"/>
<dbReference type="OrthoDB" id="10252328at2759"/>
<feature type="compositionally biased region" description="Polar residues" evidence="15">
    <location>
        <begin position="2544"/>
        <end position="2574"/>
    </location>
</feature>
<feature type="domain" description="Protein kinase" evidence="16">
    <location>
        <begin position="1858"/>
        <end position="2162"/>
    </location>
</feature>
<feature type="repeat" description="ANK" evidence="13">
    <location>
        <begin position="43"/>
        <end position="75"/>
    </location>
</feature>
<dbReference type="PROSITE" id="PS00107">
    <property type="entry name" value="PROTEIN_KINASE_ATP"/>
    <property type="match status" value="1"/>
</dbReference>
<dbReference type="Proteomes" id="UP000054783">
    <property type="component" value="Unassembled WGS sequence"/>
</dbReference>
<dbReference type="SUPFAM" id="SSF52058">
    <property type="entry name" value="L domain-like"/>
    <property type="match status" value="1"/>
</dbReference>
<dbReference type="Pfam" id="PF13855">
    <property type="entry name" value="LRR_8"/>
    <property type="match status" value="1"/>
</dbReference>
<evidence type="ECO:0000256" key="9">
    <source>
        <dbReference type="ARBA" id="ARBA00022840"/>
    </source>
</evidence>
<dbReference type="GO" id="GO:0005525">
    <property type="term" value="F:GTP binding"/>
    <property type="evidence" value="ECO:0007669"/>
    <property type="project" value="UniProtKB-KW"/>
</dbReference>
<dbReference type="Pfam" id="PF16095">
    <property type="entry name" value="COR-A"/>
    <property type="match status" value="1"/>
</dbReference>
<evidence type="ECO:0000313" key="19">
    <source>
        <dbReference type="Proteomes" id="UP000054783"/>
    </source>
</evidence>
<sequence length="2651" mass="294365">MIDAKVEDDISVILQTLSYGNGDLLRELLRSDFQHYVHWQNEFGQTFLHIASSVPGNSCVKVLLEEGSEVNATTHVTCGSKTPLHLSAAGNDVNTCILLVQYGADLFARDSEGNTPLQCAQMQNFKEVSNYLLDEIEKRRIKITELQDKLHVACMKADLNETEFLLKEAESNFIYGIVNEPLLDGSNLLFKVCEAGLTRVAELLIKFGSVGIVNAASFNSPLHIAITANHVDIVKLLLKHFPELVQMSTSGKCLPIHTAAKVGNLEMVKILLENPYPKYVLNSYMVENSEWQYRMPFDVNAVDDGHRSALLIAVEAGYTGLVEYLLQFHVVARPLSGQQLLLSQNSTAAPLASGDVLQFKKFRPVQADLRCASGYTALHLAVLKGNVELVKLLAKHGADLQAPISGTALQLFDNSGEELSGAAGALLLACSKENTAMVDLLLKVGATDVDNKVLAYCLASSNRDTLVTKLLSRLVFPDPEFRVNKKAVNVDWMFQVGRGKPVAPSALYPSTAVMLNWHGSHLGRIEDHWLASAALQLNPRCRPSPTGVLLSACLSAAITRIDVSKNSLSTLPRCLFQLPSLRILNASNNKITSLGLENDTSNKSFAVSLEDLYLERNLLDSIPSVLFTFPNLVTLNLADNKLKHLPNNMWQCVALKELNLAGNQLRTLPAKTANTVNSSSSSLLCATSSSLAACCCCCCSANNSNTTSDYCCLSDSDMSFSSEQKSSDLTTTLSPSSVSVVDAVSVEFADESVSIRQFNRHSLWPKQSELLKLTDDSSTKGDRNFSLSTLNLARNAFEQVPQALSCLAPALTRLNLSHNFLQQLGPIHCYPSTLKHLDVSHNRVQHWFTVKRKGCLDTSHESRSPSRGPPPHSSPIINSRRSHSVSRMHHRLSAGTYERSSDRSPLATGVCCAHRQHCRLINLRTLLLADNCLKSVTFFPENDNEKQAENFESNLSGLNTQEKRLALMFPNVSTLDLARNMIVNVPVSIALLQSLAVLNLSENRQIACLPPEMGLLGKLWNLNLTGCGLDEPFSSMIESKKCKTIDIISYLKSVLEDSKTYSRLKLMVVGVQGIGKTSLLEQLRAEGIGPRRPAQEGWARRMGNKTVGSKTASGINISTVGVDVNEWTYQPKRQKGRQRPPITFRTWDFGGQREYYATHQYFLSKRSIYLVVWKVSDGEAGIAEFTQWLINIQARAPNSPVIIVGTHVDAIRSNHKRFPAEYLDKLQTTIRERFISISDPDKRGLPRVVDSIAVSCVTREQIRTLCELIYHTAYELRTPGSKERLIEQRIPSSYVALEEIVTKLAAERKQAGREPVINAETFRNSVQELMLKQTGRSFRDTHELNLAVVFLHENGVLLHYDDATLKDLYFLDPQWLCDVLAHVITVREINPFAKGGLMKVDDLKILFKATRLSVANIRSYALNLLQKFEVALTWDNKTLLIPSLLPDEYQLRAGYPGCNVKVPVNARIEDKKDDHWSILSTQATVESCLTSMQANLSIVDSVEGGDSSEYKVVAFHENVQQSIRRLYVMLYFPSGFWSRLITRIIGDDKIAAILNDHYLHVSQAENFPLVEQLSRAVLADNKLEWRLWQTGLEVNVFGVTLISVKEFLPLAQVRDVDYRDVSMRYKQDTFWSVVNADQSSVLELYFPHVSFEIVPTSSGQEANYLQARFTLATNRKAAIRLLALTVEILDTLLEDWYPSLGTRFIHTSEGRYLVTRLVPCPCCLSSCMNLSGQSVEDDDWTVLPNKKRSSSSATDAADFSTNTSELTTVAAALKEFEQMIEKSKPRQHPDDDDNVSTDQQQSLLGCVCCFTVEECIHAASEASTVKCFKHGALSLGTVAPDTVFLDLSDGQLIVPTTVKRGKMLGRGAFGFVFKATANLRNSDDCKDVALKILHPVDPGFGAKASALAAFKVGKIGAASSKWKRDPVQHACRSYCTARQELNILLKLKHSCIVPLVGVCPRPLSLAFVLAPLGSLGALLMNYRRSGARINWTSLQETAFQIAKALEYLHRSHVIYRDLKSENVLVWHFPPPFSLLTTVEVKLGDYGISRNALPAGHMKGFGGTEGFMAPEIMRYNGEEEYTDKVDCFSFGMFLYELYTLRLPFEGQEQVKEYILDGGRPNISVKDIAYPCNFLDLMIKCWSQQPSERPSSSQLVSLTAAPEFSHLLDVVSLNDPEVYFTVGEAFINDNFPVADENMALEGEIWICRTDGQVSILSSDGGSWFEYKVNITIDKDTFVAALCLVNDFVWVADLTGMIRIYCTKMYSEVMKFSIANCVQRPAEWNGVVSQVQVERVHYVEKLDLVVLSVCTPPTLILCSSDPHSSEALVIKSVHDCCTESSSIICSTFFPSATADGYVDCILLFINDLFLIDNSFLAVFIIFGLDAVEVIFPCTDCRTEIYFTWNRFHIVQHLMIMTLKLASWCPAAIAAVTFGLICFQASSVIYQWETETKKTVAKLDCSKLVPCSESLYTMNVEERLTPSFCQVSALYLLEKEDCSQLYVGTTWGVIIVAEADQLKPITAFRPYVEDVRLIAAFTADKRTAVSSATHQAASSTGSDRSARHQSASSEYAQGTKCSGGSLPPYQERKSSLETAGTFSAYSGRGPLLVTVGRGYRSLISRFVDSSPSKPDPKSNSLLERDHFAILWRTDDWTNF</sequence>
<dbReference type="Pfam" id="PF08477">
    <property type="entry name" value="Roc"/>
    <property type="match status" value="1"/>
</dbReference>
<dbReference type="Gene3D" id="1.25.40.20">
    <property type="entry name" value="Ankyrin repeat-containing domain"/>
    <property type="match status" value="2"/>
</dbReference>
<dbReference type="InterPro" id="IPR017441">
    <property type="entry name" value="Protein_kinase_ATP_BS"/>
</dbReference>
<evidence type="ECO:0000256" key="6">
    <source>
        <dbReference type="ARBA" id="ARBA00022737"/>
    </source>
</evidence>
<dbReference type="InterPro" id="IPR003591">
    <property type="entry name" value="Leu-rich_rpt_typical-subtyp"/>
</dbReference>
<protein>
    <recommendedName>
        <fullName evidence="2">non-specific serine/threonine protein kinase</fullName>
        <ecNumber evidence="2">2.7.11.1</ecNumber>
    </recommendedName>
</protein>
<name>A0A0V0ZAE1_9BILA</name>
<keyword evidence="6" id="KW-0677">Repeat</keyword>
<dbReference type="InterPro" id="IPR011009">
    <property type="entry name" value="Kinase-like_dom_sf"/>
</dbReference>
<dbReference type="InterPro" id="IPR020859">
    <property type="entry name" value="ROC"/>
</dbReference>
<evidence type="ECO:0000256" key="7">
    <source>
        <dbReference type="ARBA" id="ARBA00022741"/>
    </source>
</evidence>
<dbReference type="Gene3D" id="1.10.10.10">
    <property type="entry name" value="Winged helix-like DNA-binding domain superfamily/Winged helix DNA-binding domain"/>
    <property type="match status" value="1"/>
</dbReference>
<evidence type="ECO:0000256" key="15">
    <source>
        <dbReference type="SAM" id="MobiDB-lite"/>
    </source>
</evidence>
<dbReference type="SUPFAM" id="SSF52540">
    <property type="entry name" value="P-loop containing nucleoside triphosphate hydrolases"/>
    <property type="match status" value="1"/>
</dbReference>
<dbReference type="SMART" id="SM00220">
    <property type="entry name" value="S_TKc"/>
    <property type="match status" value="1"/>
</dbReference>
<dbReference type="PROSITE" id="PS50297">
    <property type="entry name" value="ANK_REP_REGION"/>
    <property type="match status" value="4"/>
</dbReference>
<feature type="region of interest" description="Disordered" evidence="15">
    <location>
        <begin position="2544"/>
        <end position="2584"/>
    </location>
</feature>
<feature type="repeat" description="ANK" evidence="13">
    <location>
        <begin position="217"/>
        <end position="240"/>
    </location>
</feature>
<feature type="repeat" description="ANK" evidence="13">
    <location>
        <begin position="79"/>
        <end position="111"/>
    </location>
</feature>
<evidence type="ECO:0000256" key="11">
    <source>
        <dbReference type="ARBA" id="ARBA00047899"/>
    </source>
</evidence>
<dbReference type="FunFam" id="1.10.510.10:FF:001242">
    <property type="entry name" value="Leucine-rich repeat serine/threonine-protein kinase 1"/>
    <property type="match status" value="1"/>
</dbReference>
<dbReference type="GO" id="GO:0005737">
    <property type="term" value="C:cytoplasm"/>
    <property type="evidence" value="ECO:0007669"/>
    <property type="project" value="UniProtKB-ARBA"/>
</dbReference>
<dbReference type="PROSITE" id="PS50011">
    <property type="entry name" value="PROTEIN_KINASE_DOM"/>
    <property type="match status" value="1"/>
</dbReference>
<evidence type="ECO:0000256" key="4">
    <source>
        <dbReference type="ARBA" id="ARBA00022614"/>
    </source>
</evidence>
<dbReference type="SUPFAM" id="SSF48403">
    <property type="entry name" value="Ankyrin repeat"/>
    <property type="match status" value="2"/>
</dbReference>
<dbReference type="InterPro" id="IPR002110">
    <property type="entry name" value="Ankyrin_rpt"/>
</dbReference>
<dbReference type="GO" id="GO:0005524">
    <property type="term" value="F:ATP binding"/>
    <property type="evidence" value="ECO:0007669"/>
    <property type="project" value="UniProtKB-UniRule"/>
</dbReference>
<dbReference type="InterPro" id="IPR032171">
    <property type="entry name" value="COR-A"/>
</dbReference>
<dbReference type="Gene3D" id="3.80.10.10">
    <property type="entry name" value="Ribonuclease Inhibitor"/>
    <property type="match status" value="3"/>
</dbReference>
<dbReference type="InterPro" id="IPR001611">
    <property type="entry name" value="Leu-rich_rpt"/>
</dbReference>
<dbReference type="InterPro" id="IPR056602">
    <property type="entry name" value="Beta-prop_LRRK2"/>
</dbReference>
<comment type="catalytic activity">
    <reaction evidence="11">
        <text>L-threonyl-[protein] + ATP = O-phospho-L-threonyl-[protein] + ADP + H(+)</text>
        <dbReference type="Rhea" id="RHEA:46608"/>
        <dbReference type="Rhea" id="RHEA-COMP:11060"/>
        <dbReference type="Rhea" id="RHEA-COMP:11605"/>
        <dbReference type="ChEBI" id="CHEBI:15378"/>
        <dbReference type="ChEBI" id="CHEBI:30013"/>
        <dbReference type="ChEBI" id="CHEBI:30616"/>
        <dbReference type="ChEBI" id="CHEBI:61977"/>
        <dbReference type="ChEBI" id="CHEBI:456216"/>
        <dbReference type="EC" id="2.7.11.1"/>
    </reaction>
</comment>
<evidence type="ECO:0000256" key="3">
    <source>
        <dbReference type="ARBA" id="ARBA00022527"/>
    </source>
</evidence>
<evidence type="ECO:0000256" key="2">
    <source>
        <dbReference type="ARBA" id="ARBA00012513"/>
    </source>
</evidence>
<dbReference type="Gene3D" id="1.10.510.10">
    <property type="entry name" value="Transferase(Phosphotransferase) domain 1"/>
    <property type="match status" value="1"/>
</dbReference>
<evidence type="ECO:0000256" key="12">
    <source>
        <dbReference type="ARBA" id="ARBA00048679"/>
    </source>
</evidence>
<dbReference type="InterPro" id="IPR027417">
    <property type="entry name" value="P-loop_NTPase"/>
</dbReference>
<dbReference type="InterPro" id="IPR036388">
    <property type="entry name" value="WH-like_DNA-bd_sf"/>
</dbReference>
<dbReference type="PROSITE" id="PS51424">
    <property type="entry name" value="ROC"/>
    <property type="match status" value="1"/>
</dbReference>
<keyword evidence="4" id="KW-0433">Leucine-rich repeat</keyword>